<comment type="similarity">
    <text evidence="1">Belongs to the leucine-binding protein family.</text>
</comment>
<protein>
    <submittedName>
        <fullName evidence="6">ABC transporter substrate-binding protein</fullName>
    </submittedName>
</protein>
<keyword evidence="7" id="KW-1185">Reference proteome</keyword>
<dbReference type="InterPro" id="IPR028082">
    <property type="entry name" value="Peripla_BP_I"/>
</dbReference>
<name>A0ABX7C8D5_9HYPH</name>
<dbReference type="InterPro" id="IPR051010">
    <property type="entry name" value="BCAA_transport"/>
</dbReference>
<evidence type="ECO:0000259" key="5">
    <source>
        <dbReference type="Pfam" id="PF13458"/>
    </source>
</evidence>
<dbReference type="Gene3D" id="3.40.50.2300">
    <property type="match status" value="2"/>
</dbReference>
<sequence>MISARWHACVLPVAMWALAMPVASQEPAQQAVRIGVILPQTIADPLQTAVIEAAAAGIAMAEEEFSFNAEMFGTEFAVTTIRSDDVVAAADQLVAEDHVLAVIGGYGTAEATALSQWAGGAGVPFINVGAESDTLRNELCGPSTFHVAPSAAMYLDAMAGWYVRAGFRRWYVVQADDAESASQHERMLWTLDQRFFGAEEVGSAVVAPGAGLSEDTIAQIRDSNADLVLLLTGANDQLAAVSALSAAGLEANVAGFPYAETQTRQFFAALEGATEKLGSNFRATAWEATLDAYGARELNARFRDLTGEPMEPSAWAAYQAIKLIYEAAFFSGGSDVASVVAYLNDPSSVFDVWKGIGTSFRPWDRQLRQPVYLVEINSAAEDAFSSAFLVGELPAIYMPGTDPLERLDQLGDLADRSTCQ</sequence>
<evidence type="ECO:0000313" key="6">
    <source>
        <dbReference type="EMBL" id="QQR40007.1"/>
    </source>
</evidence>
<dbReference type="PANTHER" id="PTHR30483">
    <property type="entry name" value="LEUCINE-SPECIFIC-BINDING PROTEIN"/>
    <property type="match status" value="1"/>
</dbReference>
<dbReference type="EMBL" id="CP068046">
    <property type="protein sequence ID" value="QQR40007.1"/>
    <property type="molecule type" value="Genomic_DNA"/>
</dbReference>
<organism evidence="6 7">
    <name type="scientific">Devosia rhizoryzae</name>
    <dbReference type="NCBI Taxonomy" id="2774137"/>
    <lineage>
        <taxon>Bacteria</taxon>
        <taxon>Pseudomonadati</taxon>
        <taxon>Pseudomonadota</taxon>
        <taxon>Alphaproteobacteria</taxon>
        <taxon>Hyphomicrobiales</taxon>
        <taxon>Devosiaceae</taxon>
        <taxon>Devosia</taxon>
    </lineage>
</organism>
<dbReference type="PANTHER" id="PTHR30483:SF6">
    <property type="entry name" value="PERIPLASMIC BINDING PROTEIN OF ABC TRANSPORTER FOR NATURAL AMINO ACIDS"/>
    <property type="match status" value="1"/>
</dbReference>
<dbReference type="Proteomes" id="UP000595857">
    <property type="component" value="Chromosome"/>
</dbReference>
<keyword evidence="3" id="KW-0813">Transport</keyword>
<evidence type="ECO:0000256" key="3">
    <source>
        <dbReference type="ARBA" id="ARBA00022970"/>
    </source>
</evidence>
<evidence type="ECO:0000256" key="1">
    <source>
        <dbReference type="ARBA" id="ARBA00010062"/>
    </source>
</evidence>
<evidence type="ECO:0000256" key="4">
    <source>
        <dbReference type="SAM" id="SignalP"/>
    </source>
</evidence>
<feature type="domain" description="Leucine-binding protein" evidence="5">
    <location>
        <begin position="32"/>
        <end position="379"/>
    </location>
</feature>
<dbReference type="RefSeq" id="WP_201634953.1">
    <property type="nucleotide sequence ID" value="NZ_CP068046.1"/>
</dbReference>
<evidence type="ECO:0000313" key="7">
    <source>
        <dbReference type="Proteomes" id="UP000595857"/>
    </source>
</evidence>
<feature type="chain" id="PRO_5046405128" evidence="4">
    <location>
        <begin position="20"/>
        <end position="420"/>
    </location>
</feature>
<keyword evidence="3" id="KW-0029">Amino-acid transport</keyword>
<reference evidence="6 7" key="1">
    <citation type="submission" date="2021-01" db="EMBL/GenBank/DDBJ databases">
        <title>Genome seq and assembly of Devosia sp. LEGU1.</title>
        <authorList>
            <person name="Chhetri G."/>
        </authorList>
    </citation>
    <scope>NUCLEOTIDE SEQUENCE [LARGE SCALE GENOMIC DNA]</scope>
    <source>
        <strain evidence="6 7">LEGU1</strain>
    </source>
</reference>
<gene>
    <name evidence="6" type="ORF">JI748_03035</name>
</gene>
<dbReference type="CDD" id="cd06268">
    <property type="entry name" value="PBP1_ABC_transporter_LIVBP-like"/>
    <property type="match status" value="1"/>
</dbReference>
<proteinExistence type="inferred from homology"/>
<feature type="signal peptide" evidence="4">
    <location>
        <begin position="1"/>
        <end position="19"/>
    </location>
</feature>
<dbReference type="Pfam" id="PF13458">
    <property type="entry name" value="Peripla_BP_6"/>
    <property type="match status" value="1"/>
</dbReference>
<keyword evidence="2 4" id="KW-0732">Signal</keyword>
<dbReference type="InterPro" id="IPR028081">
    <property type="entry name" value="Leu-bd"/>
</dbReference>
<dbReference type="SUPFAM" id="SSF53822">
    <property type="entry name" value="Periplasmic binding protein-like I"/>
    <property type="match status" value="1"/>
</dbReference>
<evidence type="ECO:0000256" key="2">
    <source>
        <dbReference type="ARBA" id="ARBA00022729"/>
    </source>
</evidence>
<accession>A0ABX7C8D5</accession>